<dbReference type="Proteomes" id="UP001620645">
    <property type="component" value="Unassembled WGS sequence"/>
</dbReference>
<sequence length="142" mass="16159">MLRQCRCCAIIVLFSLYVAFLKFISIDAGCGGSKETEAQPKRAYRDEWSPYCGSIRARNKDECNNHQVRPCLIHPTTRVCVAATINAAESYVNHNDEWNRFCQNNLQQCAQTKIKPCTWVVRTSREEKCVAKGSGNIFVRAH</sequence>
<evidence type="ECO:0000313" key="3">
    <source>
        <dbReference type="Proteomes" id="UP001620645"/>
    </source>
</evidence>
<proteinExistence type="predicted"/>
<keyword evidence="3" id="KW-1185">Reference proteome</keyword>
<accession>A0ABD2HRN1</accession>
<evidence type="ECO:0000256" key="1">
    <source>
        <dbReference type="SAM" id="Phobius"/>
    </source>
</evidence>
<feature type="transmembrane region" description="Helical" evidence="1">
    <location>
        <begin position="7"/>
        <end position="26"/>
    </location>
</feature>
<organism evidence="2 3">
    <name type="scientific">Heterodera schachtii</name>
    <name type="common">Sugarbeet cyst nematode worm</name>
    <name type="synonym">Tylenchus schachtii</name>
    <dbReference type="NCBI Taxonomy" id="97005"/>
    <lineage>
        <taxon>Eukaryota</taxon>
        <taxon>Metazoa</taxon>
        <taxon>Ecdysozoa</taxon>
        <taxon>Nematoda</taxon>
        <taxon>Chromadorea</taxon>
        <taxon>Rhabditida</taxon>
        <taxon>Tylenchina</taxon>
        <taxon>Tylenchomorpha</taxon>
        <taxon>Tylenchoidea</taxon>
        <taxon>Heteroderidae</taxon>
        <taxon>Heteroderinae</taxon>
        <taxon>Heterodera</taxon>
    </lineage>
</organism>
<reference evidence="2 3" key="1">
    <citation type="submission" date="2024-10" db="EMBL/GenBank/DDBJ databases">
        <authorList>
            <person name="Kim D."/>
        </authorList>
    </citation>
    <scope>NUCLEOTIDE SEQUENCE [LARGE SCALE GENOMIC DNA]</scope>
    <source>
        <strain evidence="2">Taebaek</strain>
    </source>
</reference>
<protein>
    <recommendedName>
        <fullName evidence="4">Secreted protein</fullName>
    </recommendedName>
</protein>
<comment type="caution">
    <text evidence="2">The sequence shown here is derived from an EMBL/GenBank/DDBJ whole genome shotgun (WGS) entry which is preliminary data.</text>
</comment>
<name>A0ABD2HRN1_HETSC</name>
<evidence type="ECO:0000313" key="2">
    <source>
        <dbReference type="EMBL" id="KAL3070267.1"/>
    </source>
</evidence>
<keyword evidence="1" id="KW-0472">Membrane</keyword>
<dbReference type="EMBL" id="JBICCN010000411">
    <property type="protein sequence ID" value="KAL3070267.1"/>
    <property type="molecule type" value="Genomic_DNA"/>
</dbReference>
<dbReference type="AlphaFoldDB" id="A0ABD2HRN1"/>
<keyword evidence="1" id="KW-1133">Transmembrane helix</keyword>
<gene>
    <name evidence="2" type="ORF">niasHS_016094</name>
</gene>
<evidence type="ECO:0008006" key="4">
    <source>
        <dbReference type="Google" id="ProtNLM"/>
    </source>
</evidence>
<keyword evidence="1" id="KW-0812">Transmembrane</keyword>